<feature type="chain" id="PRO_5041216594" description="Carboxypeptidase regulatory-like domain-containing protein" evidence="2">
    <location>
        <begin position="28"/>
        <end position="564"/>
    </location>
</feature>
<protein>
    <recommendedName>
        <fullName evidence="7">Carboxypeptidase regulatory-like domain-containing protein</fullName>
    </recommendedName>
</protein>
<dbReference type="EMBL" id="JAFEKC020000020">
    <property type="protein sequence ID" value="KAK0508611.1"/>
    <property type="molecule type" value="Genomic_DNA"/>
</dbReference>
<dbReference type="AlphaFoldDB" id="A0AA39QVH4"/>
<evidence type="ECO:0000313" key="5">
    <source>
        <dbReference type="EMBL" id="KAK0508611.1"/>
    </source>
</evidence>
<keyword evidence="2" id="KW-0732">Signal</keyword>
<feature type="signal peptide" evidence="2">
    <location>
        <begin position="1"/>
        <end position="27"/>
    </location>
</feature>
<feature type="domain" description="DUF7029" evidence="3">
    <location>
        <begin position="101"/>
        <end position="202"/>
    </location>
</feature>
<dbReference type="InterPro" id="IPR054293">
    <property type="entry name" value="DUF7029"/>
</dbReference>
<dbReference type="Pfam" id="PF22974">
    <property type="entry name" value="DUF7029"/>
    <property type="match status" value="1"/>
</dbReference>
<evidence type="ECO:0000259" key="4">
    <source>
        <dbReference type="Pfam" id="PF23865"/>
    </source>
</evidence>
<name>A0AA39QVH4_9LECA</name>
<evidence type="ECO:0000313" key="6">
    <source>
        <dbReference type="Proteomes" id="UP001166286"/>
    </source>
</evidence>
<accession>A0AA39QVH4</accession>
<feature type="compositionally biased region" description="Low complexity" evidence="1">
    <location>
        <begin position="534"/>
        <end position="545"/>
    </location>
</feature>
<evidence type="ECO:0000256" key="1">
    <source>
        <dbReference type="SAM" id="MobiDB-lite"/>
    </source>
</evidence>
<comment type="caution">
    <text evidence="5">The sequence shown here is derived from an EMBL/GenBank/DDBJ whole genome shotgun (WGS) entry which is preliminary data.</text>
</comment>
<dbReference type="Pfam" id="PF23865">
    <property type="entry name" value="DUF7223"/>
    <property type="match status" value="1"/>
</dbReference>
<organism evidence="5 6">
    <name type="scientific">Cladonia borealis</name>
    <dbReference type="NCBI Taxonomy" id="184061"/>
    <lineage>
        <taxon>Eukaryota</taxon>
        <taxon>Fungi</taxon>
        <taxon>Dikarya</taxon>
        <taxon>Ascomycota</taxon>
        <taxon>Pezizomycotina</taxon>
        <taxon>Lecanoromycetes</taxon>
        <taxon>OSLEUM clade</taxon>
        <taxon>Lecanoromycetidae</taxon>
        <taxon>Lecanorales</taxon>
        <taxon>Lecanorineae</taxon>
        <taxon>Cladoniaceae</taxon>
        <taxon>Cladonia</taxon>
    </lineage>
</organism>
<evidence type="ECO:0000256" key="2">
    <source>
        <dbReference type="SAM" id="SignalP"/>
    </source>
</evidence>
<keyword evidence="6" id="KW-1185">Reference proteome</keyword>
<proteinExistence type="predicted"/>
<sequence length="564" mass="59847">MSIFNSTIWQRSFRILSLLLLVLSAHAIRSSSPVVTGSLGHTVLRPINVNEYEIAIGLQRRGSEKFSDLSPQTQAELIYGSPADNGQLLLANMTLYATDGLLLVLMERFDSLTSSVDCDGDSGTISLTFNSQDAFNYALQEWNYINQNDDGQFLLIANHEGCGPDDERHPYLISTIAENSATLTTYLSAQPAPWSDVAGTYDLDFGQAVLVQQPQRLTKRGFWGDVVNVGKDVLDAATGSADLSKSVTFPVNAGQQGQRTSIYTNDAGSFTLDCINCFITGSFEVTGHISVQNFDLQDLTLTASPQGFQAELELEATITSTDEPDSLQYTKQLLSAPVPGAGISVSGIFNLGATLSYSVGVSSSFAGSATVDFGLRASLPDSAQLVANIQDPESSSATGFGGGSLTPLFDITKESASLTLSAFSQPELEFGIELIEIGKFDVGLTVKLPEVSVTLTAAYDQAGVCSQDPGASKTGVQLSSEVDIGVDLQIDASLGGNDSSKPSWSKTLFSISKPLFSDCYPLSIPGLDSDKKPSTTTSVSPSSTDSGGGGCRMVKRFGKRMLIC</sequence>
<feature type="region of interest" description="Disordered" evidence="1">
    <location>
        <begin position="527"/>
        <end position="552"/>
    </location>
</feature>
<dbReference type="Proteomes" id="UP001166286">
    <property type="component" value="Unassembled WGS sequence"/>
</dbReference>
<dbReference type="InterPro" id="IPR055647">
    <property type="entry name" value="DUF7223"/>
</dbReference>
<feature type="domain" description="DUF7223" evidence="4">
    <location>
        <begin position="269"/>
        <end position="521"/>
    </location>
</feature>
<gene>
    <name evidence="5" type="ORF">JMJ35_008887</name>
</gene>
<reference evidence="5" key="1">
    <citation type="submission" date="2023-03" db="EMBL/GenBank/DDBJ databases">
        <title>Complete genome of Cladonia borealis.</title>
        <authorList>
            <person name="Park H."/>
        </authorList>
    </citation>
    <scope>NUCLEOTIDE SEQUENCE</scope>
    <source>
        <strain evidence="5">ANT050790</strain>
    </source>
</reference>
<evidence type="ECO:0008006" key="7">
    <source>
        <dbReference type="Google" id="ProtNLM"/>
    </source>
</evidence>
<evidence type="ECO:0000259" key="3">
    <source>
        <dbReference type="Pfam" id="PF22974"/>
    </source>
</evidence>